<name>A0A078BPH9_CAEEL</name>
<evidence type="ECO:0000313" key="7">
    <source>
        <dbReference type="Proteomes" id="UP000001940"/>
    </source>
</evidence>
<dbReference type="PANTHER" id="PTHR45721">
    <property type="entry name" value="LAMIN DM0-RELATED"/>
    <property type="match status" value="1"/>
</dbReference>
<dbReference type="EMBL" id="BX284602">
    <property type="protein sequence ID" value="CDX47463.1"/>
    <property type="molecule type" value="Genomic_DNA"/>
</dbReference>
<keyword evidence="7" id="KW-1185">Reference proteome</keyword>
<dbReference type="CTD" id="3565708"/>
<dbReference type="GeneID" id="3565708"/>
<evidence type="ECO:0000256" key="4">
    <source>
        <dbReference type="SAM" id="Coils"/>
    </source>
</evidence>
<protein>
    <submittedName>
        <fullName evidence="6">Lamin</fullName>
    </submittedName>
</protein>
<dbReference type="OMA" id="MAVMEHE"/>
<comment type="subcellular location">
    <subcellularLocation>
        <location evidence="1">Nucleus</location>
    </subcellularLocation>
</comment>
<dbReference type="InParanoid" id="A0A078BPH9"/>
<evidence type="ECO:0000256" key="2">
    <source>
        <dbReference type="ARBA" id="ARBA00023054"/>
    </source>
</evidence>
<evidence type="ECO:0000256" key="5">
    <source>
        <dbReference type="SAM" id="MobiDB-lite"/>
    </source>
</evidence>
<sequence length="241" mass="27668">MENKEEMLKLQAENDHLKLENTRLKSDMAVMEHEMKRLTSRIGLIQKSRETTEMQASEVLSENKELKLKLESLNRRFQDSPILDENPVHVHFEDTISVNSNMTGTSSYKPDQEPQWSTETGPDFDSKWSKHISIIKSHPDFIVLKNNSRYHTQCLDDFLFSRIVDGVATVNGVPLPTGVVMQPKSEFTVYAQTSHAREIYDKSCILHRFQTFGTGKIIEDRLLDAEGNEAANYLFCVFKAL</sequence>
<keyword evidence="9" id="KW-1267">Proteomics identification</keyword>
<organism evidence="6 7">
    <name type="scientific">Caenorhabditis elegans</name>
    <dbReference type="NCBI Taxonomy" id="6239"/>
    <lineage>
        <taxon>Eukaryota</taxon>
        <taxon>Metazoa</taxon>
        <taxon>Ecdysozoa</taxon>
        <taxon>Nematoda</taxon>
        <taxon>Chromadorea</taxon>
        <taxon>Rhabditida</taxon>
        <taxon>Rhabditina</taxon>
        <taxon>Rhabditomorpha</taxon>
        <taxon>Rhabditoidea</taxon>
        <taxon>Rhabditidae</taxon>
        <taxon>Peloderinae</taxon>
        <taxon>Caenorhabditis</taxon>
    </lineage>
</organism>
<dbReference type="Proteomes" id="UP000001940">
    <property type="component" value="Chromosome II"/>
</dbReference>
<dbReference type="FunCoup" id="A0A078BPH9">
    <property type="interactions" value="414"/>
</dbReference>
<reference evidence="6 7" key="1">
    <citation type="journal article" date="1998" name="Science">
        <title>Genome sequence of the nematode C. elegans: a platform for investigating biology.</title>
        <authorList>
            <consortium name="The C. elegans sequencing consortium"/>
            <person name="Sulson J.E."/>
            <person name="Waterston R."/>
        </authorList>
    </citation>
    <scope>NUCLEOTIDE SEQUENCE [LARGE SCALE GENOMIC DNA]</scope>
    <source>
        <strain evidence="6 7">Bristol N2</strain>
    </source>
</reference>
<dbReference type="RefSeq" id="NP_001293496.1">
    <property type="nucleotide sequence ID" value="NM_001306567.1"/>
</dbReference>
<evidence type="ECO:0000313" key="6">
    <source>
        <dbReference type="EMBL" id="CDX47463.1"/>
    </source>
</evidence>
<dbReference type="SUPFAM" id="SSF74853">
    <property type="entry name" value="Lamin A/C globular tail domain"/>
    <property type="match status" value="1"/>
</dbReference>
<dbReference type="AlphaFoldDB" id="A0A078BPH9"/>
<dbReference type="WormBase" id="F10C1.9b">
    <property type="protein sequence ID" value="CE50002"/>
    <property type="gene ID" value="WBGene00044296"/>
</dbReference>
<proteinExistence type="evidence at protein level"/>
<keyword evidence="2 4" id="KW-0175">Coiled coil</keyword>
<dbReference type="SMR" id="A0A078BPH9"/>
<dbReference type="InterPro" id="IPR036415">
    <property type="entry name" value="Lamin_tail_dom_sf"/>
</dbReference>
<accession>A0A078BPH9</accession>
<evidence type="ECO:0000256" key="1">
    <source>
        <dbReference type="ARBA" id="ARBA00004123"/>
    </source>
</evidence>
<dbReference type="ExpressionAtlas" id="A0A078BPH9">
    <property type="expression patterns" value="baseline and differential"/>
</dbReference>
<dbReference type="PANTHER" id="PTHR45721:SF11">
    <property type="entry name" value="LAMIN DM0-RELATED"/>
    <property type="match status" value="1"/>
</dbReference>
<keyword evidence="3" id="KW-0539">Nucleus</keyword>
<evidence type="ECO:0000256" key="3">
    <source>
        <dbReference type="ARBA" id="ARBA00023242"/>
    </source>
</evidence>
<dbReference type="AGR" id="WB:WBGene00044296"/>
<dbReference type="Gene3D" id="2.60.40.1260">
    <property type="entry name" value="Lamin Tail domain"/>
    <property type="match status" value="1"/>
</dbReference>
<gene>
    <name evidence="6" type="ORF">CELE_F10C1.9</name>
    <name evidence="6 8" type="ORF">F10C1.9</name>
</gene>
<feature type="coiled-coil region" evidence="4">
    <location>
        <begin position="7"/>
        <end position="76"/>
    </location>
</feature>
<evidence type="ECO:0000313" key="8">
    <source>
        <dbReference type="WormBase" id="F10C1.9b"/>
    </source>
</evidence>
<feature type="compositionally biased region" description="Polar residues" evidence="5">
    <location>
        <begin position="101"/>
        <end position="120"/>
    </location>
</feature>
<evidence type="ECO:0007829" key="9">
    <source>
        <dbReference type="PeptideAtlas" id="A0A078BPH9"/>
    </source>
</evidence>
<feature type="region of interest" description="Disordered" evidence="5">
    <location>
        <begin position="101"/>
        <end position="121"/>
    </location>
</feature>
<dbReference type="Bgee" id="WBGene00044296">
    <property type="expression patterns" value="Expressed in larva and 3 other cell types or tissues"/>
</dbReference>
<dbReference type="GO" id="GO:0005634">
    <property type="term" value="C:nucleus"/>
    <property type="evidence" value="ECO:0007669"/>
    <property type="project" value="UniProtKB-SubCell"/>
</dbReference>
<dbReference type="OrthoDB" id="5792288at2759"/>